<keyword evidence="7" id="KW-1185">Reference proteome</keyword>
<evidence type="ECO:0000256" key="2">
    <source>
        <dbReference type="PIRSR" id="PIRSR601310-3"/>
    </source>
</evidence>
<dbReference type="AlphaFoldDB" id="A0A5K7YP11"/>
<name>A0A5K7YP11_9BACT</name>
<gene>
    <name evidence="6" type="ORF">DSCA_48760</name>
</gene>
<dbReference type="PRINTS" id="PR00332">
    <property type="entry name" value="HISTRIAD"/>
</dbReference>
<dbReference type="Pfam" id="PF01230">
    <property type="entry name" value="HIT"/>
    <property type="match status" value="1"/>
</dbReference>
<feature type="domain" description="HIT" evidence="5">
    <location>
        <begin position="13"/>
        <end position="121"/>
    </location>
</feature>
<evidence type="ECO:0000259" key="5">
    <source>
        <dbReference type="PROSITE" id="PS51084"/>
    </source>
</evidence>
<accession>A0A5K7YP11</accession>
<dbReference type="SUPFAM" id="SSF54197">
    <property type="entry name" value="HIT-like"/>
    <property type="match status" value="1"/>
</dbReference>
<dbReference type="KEGG" id="dalk:DSCA_48760"/>
<dbReference type="GO" id="GO:0003824">
    <property type="term" value="F:catalytic activity"/>
    <property type="evidence" value="ECO:0007669"/>
    <property type="project" value="InterPro"/>
</dbReference>
<sequence length="136" mass="14939">MQQSPETPGAVDPGCLFCRWILTEQALETVGTVAAFNDGYPVTEGHLLIVPLRHTPDWLSLSAREVRDSETLIRRLADRIRTADPRVSGFNIGTNIGRSAGQTVFHAHIHLIPRRDGDSDNPKGGVRGVIDGRRGY</sequence>
<feature type="active site" description="Tele-AMP-histidine intermediate" evidence="1">
    <location>
        <position position="108"/>
    </location>
</feature>
<organism evidence="6 7">
    <name type="scientific">Desulfosarcina alkanivorans</name>
    <dbReference type="NCBI Taxonomy" id="571177"/>
    <lineage>
        <taxon>Bacteria</taxon>
        <taxon>Pseudomonadati</taxon>
        <taxon>Thermodesulfobacteriota</taxon>
        <taxon>Desulfobacteria</taxon>
        <taxon>Desulfobacterales</taxon>
        <taxon>Desulfosarcinaceae</taxon>
        <taxon>Desulfosarcina</taxon>
    </lineage>
</organism>
<feature type="region of interest" description="Disordered" evidence="4">
    <location>
        <begin position="115"/>
        <end position="136"/>
    </location>
</feature>
<dbReference type="InterPro" id="IPR036265">
    <property type="entry name" value="HIT-like_sf"/>
</dbReference>
<protein>
    <submittedName>
        <fullName evidence="6">HIT family protein</fullName>
    </submittedName>
</protein>
<evidence type="ECO:0000256" key="1">
    <source>
        <dbReference type="PIRSR" id="PIRSR601310-1"/>
    </source>
</evidence>
<evidence type="ECO:0000256" key="4">
    <source>
        <dbReference type="SAM" id="MobiDB-lite"/>
    </source>
</evidence>
<evidence type="ECO:0000256" key="3">
    <source>
        <dbReference type="PROSITE-ProRule" id="PRU00464"/>
    </source>
</evidence>
<dbReference type="InterPro" id="IPR052908">
    <property type="entry name" value="AP-4-A_phosphorylase"/>
</dbReference>
<dbReference type="EMBL" id="AP021874">
    <property type="protein sequence ID" value="BBO70946.1"/>
    <property type="molecule type" value="Genomic_DNA"/>
</dbReference>
<evidence type="ECO:0000313" key="7">
    <source>
        <dbReference type="Proteomes" id="UP000427906"/>
    </source>
</evidence>
<proteinExistence type="predicted"/>
<dbReference type="InterPro" id="IPR001310">
    <property type="entry name" value="Histidine_triad_HIT"/>
</dbReference>
<dbReference type="PANTHER" id="PTHR42997">
    <property type="entry name" value="HIT FAMILY HYDROLASE"/>
    <property type="match status" value="1"/>
</dbReference>
<evidence type="ECO:0000313" key="6">
    <source>
        <dbReference type="EMBL" id="BBO70946.1"/>
    </source>
</evidence>
<dbReference type="Proteomes" id="UP000427906">
    <property type="component" value="Chromosome"/>
</dbReference>
<feature type="short sequence motif" description="Histidine triad motif" evidence="2 3">
    <location>
        <begin position="106"/>
        <end position="110"/>
    </location>
</feature>
<dbReference type="InterPro" id="IPR011146">
    <property type="entry name" value="HIT-like"/>
</dbReference>
<dbReference type="PANTHER" id="PTHR42997:SF1">
    <property type="entry name" value="AP-4-A PHOSPHORYLASE"/>
    <property type="match status" value="1"/>
</dbReference>
<reference evidence="6 7" key="1">
    <citation type="submission" date="2019-11" db="EMBL/GenBank/DDBJ databases">
        <title>Comparative genomics of hydrocarbon-degrading Desulfosarcina strains.</title>
        <authorList>
            <person name="Watanabe M."/>
            <person name="Kojima H."/>
            <person name="Fukui M."/>
        </authorList>
    </citation>
    <scope>NUCLEOTIDE SEQUENCE [LARGE SCALE GENOMIC DNA]</scope>
    <source>
        <strain evidence="6 7">PL12</strain>
    </source>
</reference>
<dbReference type="Gene3D" id="3.30.428.10">
    <property type="entry name" value="HIT-like"/>
    <property type="match status" value="1"/>
</dbReference>
<dbReference type="OrthoDB" id="9784774at2"/>
<dbReference type="PROSITE" id="PS51084">
    <property type="entry name" value="HIT_2"/>
    <property type="match status" value="1"/>
</dbReference>